<dbReference type="Proteomes" id="UP000031056">
    <property type="component" value="Unassembled WGS sequence"/>
</dbReference>
<dbReference type="VEuPathDB" id="MicrosporidiaDB:M896_110130"/>
<dbReference type="GO" id="GO:0030134">
    <property type="term" value="C:COPII-coated ER to Golgi transport vesicle"/>
    <property type="evidence" value="ECO:0007669"/>
    <property type="project" value="TreeGrafter"/>
</dbReference>
<dbReference type="GeneID" id="26262484"/>
<keyword evidence="3 9" id="KW-0812">Transmembrane</keyword>
<evidence type="ECO:0000256" key="9">
    <source>
        <dbReference type="RuleBase" id="RU368073"/>
    </source>
</evidence>
<dbReference type="RefSeq" id="XP_014563027.1">
    <property type="nucleotide sequence ID" value="XM_014707541.1"/>
</dbReference>
<evidence type="ECO:0000256" key="8">
    <source>
        <dbReference type="ARBA" id="ARBA00023136"/>
    </source>
</evidence>
<dbReference type="GO" id="GO:0015031">
    <property type="term" value="P:protein transport"/>
    <property type="evidence" value="ECO:0007669"/>
    <property type="project" value="UniProtKB-KW"/>
</dbReference>
<dbReference type="InterPro" id="IPR005578">
    <property type="entry name" value="Yif1_fam"/>
</dbReference>
<dbReference type="PANTHER" id="PTHR14083">
    <property type="entry name" value="YIP1 INTERACTING FACTOR HOMOLOG YIF1 PROTEIN"/>
    <property type="match status" value="1"/>
</dbReference>
<keyword evidence="5 9" id="KW-0653">Protein transport</keyword>
<keyword evidence="7 9" id="KW-0333">Golgi apparatus</keyword>
<comment type="similarity">
    <text evidence="1 9">Belongs to the YIF1 family.</text>
</comment>
<dbReference type="HOGENOM" id="CLU_047877_2_2_1"/>
<feature type="transmembrane region" description="Helical" evidence="9">
    <location>
        <begin position="187"/>
        <end position="205"/>
    </location>
</feature>
<dbReference type="GO" id="GO:0005793">
    <property type="term" value="C:endoplasmic reticulum-Golgi intermediate compartment"/>
    <property type="evidence" value="ECO:0007669"/>
    <property type="project" value="UniProtKB-UniRule"/>
</dbReference>
<evidence type="ECO:0000256" key="4">
    <source>
        <dbReference type="ARBA" id="ARBA00022824"/>
    </source>
</evidence>
<dbReference type="EMBL" id="JOKQ01000011">
    <property type="protein sequence ID" value="KHN68985.1"/>
    <property type="molecule type" value="Genomic_DNA"/>
</dbReference>
<evidence type="ECO:0000256" key="5">
    <source>
        <dbReference type="ARBA" id="ARBA00022927"/>
    </source>
</evidence>
<dbReference type="OrthoDB" id="337750at2759"/>
<protein>
    <recommendedName>
        <fullName evidence="9">Protein YIF1</fullName>
    </recommendedName>
</protein>
<keyword evidence="4 9" id="KW-0256">Endoplasmic reticulum</keyword>
<comment type="subcellular location">
    <subcellularLocation>
        <location evidence="9">Endoplasmic reticulum membrane</location>
        <topology evidence="9">Multi-pass membrane protein</topology>
    </subcellularLocation>
    <subcellularLocation>
        <location evidence="9">Golgi apparatus membrane</location>
        <topology evidence="9">Multi-pass membrane protein</topology>
    </subcellularLocation>
</comment>
<evidence type="ECO:0000256" key="6">
    <source>
        <dbReference type="ARBA" id="ARBA00022989"/>
    </source>
</evidence>
<evidence type="ECO:0000313" key="10">
    <source>
        <dbReference type="EMBL" id="KHN68985.1"/>
    </source>
</evidence>
<comment type="function">
    <text evidence="9">Has a role in transport between endoplasmic reticulum and Golgi.</text>
</comment>
<name>A0A0B2UJ24_9MICR</name>
<dbReference type="AlphaFoldDB" id="A0A0B2UJ24"/>
<dbReference type="GO" id="GO:0005789">
    <property type="term" value="C:endoplasmic reticulum membrane"/>
    <property type="evidence" value="ECO:0007669"/>
    <property type="project" value="UniProtKB-SubCell"/>
</dbReference>
<dbReference type="STRING" id="1354746.A0A0B2UJ24"/>
<keyword evidence="6 9" id="KW-1133">Transmembrane helix</keyword>
<accession>A0A0B2UJ24</accession>
<evidence type="ECO:0000256" key="2">
    <source>
        <dbReference type="ARBA" id="ARBA00022448"/>
    </source>
</evidence>
<gene>
    <name evidence="10" type="ORF">M896_110130</name>
</gene>
<keyword evidence="11" id="KW-1185">Reference proteome</keyword>
<dbReference type="FunCoup" id="A0A0B2UJ24">
    <property type="interactions" value="108"/>
</dbReference>
<reference evidence="10 11" key="1">
    <citation type="journal article" date="2014" name="MBio">
        <title>The Ordospora colligata genome; evolution of extreme reduction in microsporidia and host-to-parasite horizontal gene transfer.</title>
        <authorList>
            <person name="Pombert J.-F."/>
            <person name="Haag K.L."/>
            <person name="Beidas S."/>
            <person name="Ebert D."/>
            <person name="Keeling P.J."/>
        </authorList>
    </citation>
    <scope>NUCLEOTIDE SEQUENCE [LARGE SCALE GENOMIC DNA]</scope>
    <source>
        <strain evidence="10 11">OC4</strain>
    </source>
</reference>
<evidence type="ECO:0000313" key="11">
    <source>
        <dbReference type="Proteomes" id="UP000031056"/>
    </source>
</evidence>
<comment type="caution">
    <text evidence="10">The sequence shown here is derived from an EMBL/GenBank/DDBJ whole genome shotgun (WGS) entry which is preliminary data.</text>
</comment>
<dbReference type="GO" id="GO:0000139">
    <property type="term" value="C:Golgi membrane"/>
    <property type="evidence" value="ECO:0007669"/>
    <property type="project" value="UniProtKB-SubCell"/>
</dbReference>
<dbReference type="InParanoid" id="A0A0B2UJ24"/>
<feature type="transmembrane region" description="Helical" evidence="9">
    <location>
        <begin position="142"/>
        <end position="167"/>
    </location>
</feature>
<keyword evidence="8 9" id="KW-0472">Membrane</keyword>
<evidence type="ECO:0000256" key="7">
    <source>
        <dbReference type="ARBA" id="ARBA00023034"/>
    </source>
</evidence>
<sequence>MEIEIGREAIRRGSSYVKQIDGVSFALLRKYFAVDNGLIGRKLALMFFPFRNGEWSSDTGEEVRRAELYVPVMGFVSYVIGRALRMGMNGTFSAERLGLVVSRLVVIEAVFVAAIKVAGYFFEVGLGVAEVVSYSGYKYVVVLVWWMSFGYVRWIVGMYVSVSFFVFLSRSVKSGMGLVGRERKGRVYYLFGMVLAIEMMMFVLAR</sequence>
<proteinExistence type="inferred from homology"/>
<feature type="transmembrane region" description="Helical" evidence="9">
    <location>
        <begin position="97"/>
        <end position="122"/>
    </location>
</feature>
<evidence type="ECO:0000256" key="1">
    <source>
        <dbReference type="ARBA" id="ARBA00009727"/>
    </source>
</evidence>
<dbReference type="PANTHER" id="PTHR14083:SF0">
    <property type="entry name" value="YIP1D-INTERACTING FACTOR 1, ISOFORM C"/>
    <property type="match status" value="1"/>
</dbReference>
<dbReference type="Pfam" id="PF03878">
    <property type="entry name" value="YIF1"/>
    <property type="match status" value="1"/>
</dbReference>
<organism evidence="10 11">
    <name type="scientific">Ordospora colligata OC4</name>
    <dbReference type="NCBI Taxonomy" id="1354746"/>
    <lineage>
        <taxon>Eukaryota</taxon>
        <taxon>Fungi</taxon>
        <taxon>Fungi incertae sedis</taxon>
        <taxon>Microsporidia</taxon>
        <taxon>Ordosporidae</taxon>
        <taxon>Ordospora</taxon>
    </lineage>
</organism>
<evidence type="ECO:0000256" key="3">
    <source>
        <dbReference type="ARBA" id="ARBA00022692"/>
    </source>
</evidence>
<dbReference type="GO" id="GO:0006888">
    <property type="term" value="P:endoplasmic reticulum to Golgi vesicle-mediated transport"/>
    <property type="evidence" value="ECO:0007669"/>
    <property type="project" value="UniProtKB-UniRule"/>
</dbReference>
<keyword evidence="2 9" id="KW-0813">Transport</keyword>